<evidence type="ECO:0008006" key="3">
    <source>
        <dbReference type="Google" id="ProtNLM"/>
    </source>
</evidence>
<sequence>MWRGKLARHIIVVAYDPRWVEQYNSEALKIKGILQDNCVTIHHIGSTAVKGLYAKPIIDIMPVVHSLEEVDGVSTEFEKIGYEYMGEFGIKGRRYLRKGGNDRTHHIHIFCEDNTADISRHLAVRDYLRTHKDVCEKYSALKRTLAQKYPYDIDSYCDGKASFVRQMEKNAVIWKEQAT</sequence>
<dbReference type="PANTHER" id="PTHR34822">
    <property type="entry name" value="GRPB DOMAIN PROTEIN (AFU_ORTHOLOGUE AFUA_1G01530)"/>
    <property type="match status" value="1"/>
</dbReference>
<dbReference type="AlphaFoldDB" id="S3L9H9"/>
<dbReference type="PATRIC" id="fig|1125702.3.peg.2225"/>
<dbReference type="InterPro" id="IPR007344">
    <property type="entry name" value="GrpB/CoaE"/>
</dbReference>
<dbReference type="PANTHER" id="PTHR34822:SF1">
    <property type="entry name" value="GRPB FAMILY PROTEIN"/>
    <property type="match status" value="1"/>
</dbReference>
<dbReference type="EMBL" id="ATFC01000010">
    <property type="protein sequence ID" value="EPF46061.1"/>
    <property type="molecule type" value="Genomic_DNA"/>
</dbReference>
<dbReference type="Gene3D" id="3.30.460.10">
    <property type="entry name" value="Beta Polymerase, domain 2"/>
    <property type="match status" value="1"/>
</dbReference>
<evidence type="ECO:0000313" key="2">
    <source>
        <dbReference type="Proteomes" id="UP000014605"/>
    </source>
</evidence>
<accession>S3L9H9</accession>
<dbReference type="Proteomes" id="UP000014605">
    <property type="component" value="Unassembled WGS sequence"/>
</dbReference>
<keyword evidence="2" id="KW-1185">Reference proteome</keyword>
<proteinExistence type="predicted"/>
<dbReference type="Pfam" id="PF04229">
    <property type="entry name" value="GrpB"/>
    <property type="match status" value="1"/>
</dbReference>
<gene>
    <name evidence="1" type="ORF">HMPREF1222_02151</name>
</gene>
<reference evidence="1 2" key="1">
    <citation type="submission" date="2013-04" db="EMBL/GenBank/DDBJ databases">
        <title>The Genome Sequence of Treponema vincentii F0403.</title>
        <authorList>
            <consortium name="The Broad Institute Genomics Platform"/>
            <person name="Earl A."/>
            <person name="Ward D."/>
            <person name="Feldgarden M."/>
            <person name="Gevers D."/>
            <person name="Leonetti C."/>
            <person name="Izard J."/>
            <person name="Walker B."/>
            <person name="Young S."/>
            <person name="Zeng Q."/>
            <person name="Gargeya S."/>
            <person name="Fitzgerald M."/>
            <person name="Haas B."/>
            <person name="Abouelleil A."/>
            <person name="Allen A.W."/>
            <person name="Alvarado L."/>
            <person name="Arachchi H.M."/>
            <person name="Berlin A.M."/>
            <person name="Chapman S.B."/>
            <person name="Gainer-Dewar J."/>
            <person name="Goldberg J."/>
            <person name="Griggs A."/>
            <person name="Gujja S."/>
            <person name="Hansen M."/>
            <person name="Howarth C."/>
            <person name="Imamovic A."/>
            <person name="Ireland A."/>
            <person name="Larimer J."/>
            <person name="McCowan C."/>
            <person name="Murphy C."/>
            <person name="Pearson M."/>
            <person name="Poon T.W."/>
            <person name="Priest M."/>
            <person name="Roberts A."/>
            <person name="Saif S."/>
            <person name="Shea T."/>
            <person name="Sisk P."/>
            <person name="Sykes S."/>
            <person name="Wortman J."/>
            <person name="Nusbaum C."/>
            <person name="Birren B."/>
        </authorList>
    </citation>
    <scope>NUCLEOTIDE SEQUENCE [LARGE SCALE GENOMIC DNA]</scope>
    <source>
        <strain evidence="1 2">F0403</strain>
    </source>
</reference>
<dbReference type="GeneID" id="301462266"/>
<dbReference type="SUPFAM" id="SSF81301">
    <property type="entry name" value="Nucleotidyltransferase"/>
    <property type="match status" value="1"/>
</dbReference>
<organism evidence="1 2">
    <name type="scientific">Treponema vincentii F0403</name>
    <dbReference type="NCBI Taxonomy" id="1125702"/>
    <lineage>
        <taxon>Bacteria</taxon>
        <taxon>Pseudomonadati</taxon>
        <taxon>Spirochaetota</taxon>
        <taxon>Spirochaetia</taxon>
        <taxon>Spirochaetales</taxon>
        <taxon>Treponemataceae</taxon>
        <taxon>Treponema</taxon>
    </lineage>
</organism>
<protein>
    <recommendedName>
        <fullName evidence="3">GrpB family protein</fullName>
    </recommendedName>
</protein>
<comment type="caution">
    <text evidence="1">The sequence shown here is derived from an EMBL/GenBank/DDBJ whole genome shotgun (WGS) entry which is preliminary data.</text>
</comment>
<dbReference type="InterPro" id="IPR043519">
    <property type="entry name" value="NT_sf"/>
</dbReference>
<dbReference type="RefSeq" id="WP_016519407.1">
    <property type="nucleotide sequence ID" value="NZ_KE332512.1"/>
</dbReference>
<evidence type="ECO:0000313" key="1">
    <source>
        <dbReference type="EMBL" id="EPF46061.1"/>
    </source>
</evidence>
<dbReference type="HOGENOM" id="CLU_086407_2_1_12"/>
<name>S3L9H9_9SPIR</name>